<feature type="non-terminal residue" evidence="2">
    <location>
        <position position="1"/>
    </location>
</feature>
<evidence type="ECO:0000313" key="3">
    <source>
        <dbReference type="Proteomes" id="UP000265520"/>
    </source>
</evidence>
<sequence>LWCSVWVGLATTLRTAIVRAINNIVAGNHQNVIAGSCVNATPKLKETIQEVRIMHI</sequence>
<keyword evidence="3" id="KW-1185">Reference proteome</keyword>
<dbReference type="EMBL" id="LXQA010174217">
    <property type="protein sequence ID" value="MCI29681.1"/>
    <property type="molecule type" value="Genomic_DNA"/>
</dbReference>
<feature type="chain" id="PRO_5017343313" evidence="1">
    <location>
        <begin position="21"/>
        <end position="56"/>
    </location>
</feature>
<name>A0A392QZA8_9FABA</name>
<evidence type="ECO:0000313" key="2">
    <source>
        <dbReference type="EMBL" id="MCI29681.1"/>
    </source>
</evidence>
<reference evidence="2 3" key="1">
    <citation type="journal article" date="2018" name="Front. Plant Sci.">
        <title>Red Clover (Trifolium pratense) and Zigzag Clover (T. medium) - A Picture of Genomic Similarities and Differences.</title>
        <authorList>
            <person name="Dluhosova J."/>
            <person name="Istvanek J."/>
            <person name="Nedelnik J."/>
            <person name="Repkova J."/>
        </authorList>
    </citation>
    <scope>NUCLEOTIDE SEQUENCE [LARGE SCALE GENOMIC DNA]</scope>
    <source>
        <strain evidence="3">cv. 10/8</strain>
        <tissue evidence="2">Leaf</tissue>
    </source>
</reference>
<keyword evidence="1" id="KW-0732">Signal</keyword>
<proteinExistence type="predicted"/>
<dbReference type="AlphaFoldDB" id="A0A392QZA8"/>
<comment type="caution">
    <text evidence="2">The sequence shown here is derived from an EMBL/GenBank/DDBJ whole genome shotgun (WGS) entry which is preliminary data.</text>
</comment>
<protein>
    <submittedName>
        <fullName evidence="2">Uncharacterized protein</fullName>
    </submittedName>
</protein>
<evidence type="ECO:0000256" key="1">
    <source>
        <dbReference type="SAM" id="SignalP"/>
    </source>
</evidence>
<dbReference type="Proteomes" id="UP000265520">
    <property type="component" value="Unassembled WGS sequence"/>
</dbReference>
<feature type="signal peptide" evidence="1">
    <location>
        <begin position="1"/>
        <end position="20"/>
    </location>
</feature>
<organism evidence="2 3">
    <name type="scientific">Trifolium medium</name>
    <dbReference type="NCBI Taxonomy" id="97028"/>
    <lineage>
        <taxon>Eukaryota</taxon>
        <taxon>Viridiplantae</taxon>
        <taxon>Streptophyta</taxon>
        <taxon>Embryophyta</taxon>
        <taxon>Tracheophyta</taxon>
        <taxon>Spermatophyta</taxon>
        <taxon>Magnoliopsida</taxon>
        <taxon>eudicotyledons</taxon>
        <taxon>Gunneridae</taxon>
        <taxon>Pentapetalae</taxon>
        <taxon>rosids</taxon>
        <taxon>fabids</taxon>
        <taxon>Fabales</taxon>
        <taxon>Fabaceae</taxon>
        <taxon>Papilionoideae</taxon>
        <taxon>50 kb inversion clade</taxon>
        <taxon>NPAAA clade</taxon>
        <taxon>Hologalegina</taxon>
        <taxon>IRL clade</taxon>
        <taxon>Trifolieae</taxon>
        <taxon>Trifolium</taxon>
    </lineage>
</organism>
<accession>A0A392QZA8</accession>